<evidence type="ECO:0000313" key="3">
    <source>
        <dbReference type="Proteomes" id="UP000515237"/>
    </source>
</evidence>
<dbReference type="RefSeq" id="WP_185271725.1">
    <property type="nucleotide sequence ID" value="NZ_CP055156.1"/>
</dbReference>
<keyword evidence="1" id="KW-0812">Transmembrane</keyword>
<dbReference type="InterPro" id="IPR010406">
    <property type="entry name" value="DUF1003"/>
</dbReference>
<dbReference type="Proteomes" id="UP000515237">
    <property type="component" value="Chromosome"/>
</dbReference>
<organism evidence="2 3">
    <name type="scientific">Adhaeribacter swui</name>
    <dbReference type="NCBI Taxonomy" id="2086471"/>
    <lineage>
        <taxon>Bacteria</taxon>
        <taxon>Pseudomonadati</taxon>
        <taxon>Bacteroidota</taxon>
        <taxon>Cytophagia</taxon>
        <taxon>Cytophagales</taxon>
        <taxon>Hymenobacteraceae</taxon>
        <taxon>Adhaeribacter</taxon>
    </lineage>
</organism>
<keyword evidence="1" id="KW-0472">Membrane</keyword>
<feature type="transmembrane region" description="Helical" evidence="1">
    <location>
        <begin position="84"/>
        <end position="106"/>
    </location>
</feature>
<accession>A0A7G7GDK0</accession>
<dbReference type="Pfam" id="PF06210">
    <property type="entry name" value="DUF1003"/>
    <property type="match status" value="1"/>
</dbReference>
<dbReference type="EMBL" id="CP055156">
    <property type="protein sequence ID" value="QNF35234.1"/>
    <property type="molecule type" value="Genomic_DNA"/>
</dbReference>
<keyword evidence="1" id="KW-1133">Transmembrane helix</keyword>
<reference evidence="2 3" key="1">
    <citation type="journal article" date="2018" name="Int. J. Syst. Evol. Microbiol.">
        <title>Adhaeribacter swui sp. nov., isolated from wet mud.</title>
        <authorList>
            <person name="Kim D.U."/>
            <person name="Kim K.W."/>
            <person name="Kang M.S."/>
            <person name="Kim J.Y."/>
            <person name="Jang J.H."/>
            <person name="Kim M.K."/>
        </authorList>
    </citation>
    <scope>NUCLEOTIDE SEQUENCE [LARGE SCALE GENOMIC DNA]</scope>
    <source>
        <strain evidence="2 3">KCTC 52873</strain>
    </source>
</reference>
<dbReference type="AlphaFoldDB" id="A0A7G7GDK0"/>
<proteinExistence type="predicted"/>
<keyword evidence="3" id="KW-1185">Reference proteome</keyword>
<gene>
    <name evidence="2" type="ORF">HUW51_21860</name>
</gene>
<feature type="transmembrane region" description="Helical" evidence="1">
    <location>
        <begin position="52"/>
        <end position="72"/>
    </location>
</feature>
<sequence length="188" mass="21070">MSVEKGPVTPQQATSGMAQIVERNINALLKRRQHEAANRTWQDKLADGVTKFAGSMLFVIIHLVLFGTWILWNSKLFPVKPFDPSLVVLAMFASVEAIFLSTFVLISQNRMAAMADKRADLDLQVSLLAEHEITRLVTLVSQIAKKMDILESHNPEISELEQDVHPEKVLDSIEKFEDKYNAAPGTDL</sequence>
<protein>
    <submittedName>
        <fullName evidence="2">DUF1003 domain-containing protein</fullName>
    </submittedName>
</protein>
<name>A0A7G7GDK0_9BACT</name>
<evidence type="ECO:0000313" key="2">
    <source>
        <dbReference type="EMBL" id="QNF35234.1"/>
    </source>
</evidence>
<dbReference type="KEGG" id="aswu:HUW51_21860"/>
<evidence type="ECO:0000256" key="1">
    <source>
        <dbReference type="SAM" id="Phobius"/>
    </source>
</evidence>